<keyword evidence="4" id="KW-1185">Reference proteome</keyword>
<accession>A0A316KYH9</accession>
<dbReference type="Pfam" id="PF01243">
    <property type="entry name" value="PNPOx_N"/>
    <property type="match status" value="1"/>
</dbReference>
<gene>
    <name evidence="3" type="ORF">DKG77_00300</name>
</gene>
<dbReference type="RefSeq" id="WP_109659092.1">
    <property type="nucleotide sequence ID" value="NZ_QGEG01000001.1"/>
</dbReference>
<evidence type="ECO:0000313" key="3">
    <source>
        <dbReference type="EMBL" id="PWL39317.1"/>
    </source>
</evidence>
<evidence type="ECO:0000313" key="4">
    <source>
        <dbReference type="Proteomes" id="UP000245762"/>
    </source>
</evidence>
<name>A0A316KYH9_9FLAO</name>
<comment type="caution">
    <text evidence="3">The sequence shown here is derived from an EMBL/GenBank/DDBJ whole genome shotgun (WGS) entry which is preliminary data.</text>
</comment>
<dbReference type="PANTHER" id="PTHR42815:SF2">
    <property type="entry name" value="FAD-BINDING, PUTATIVE (AFU_ORTHOLOGUE AFUA_6G07600)-RELATED"/>
    <property type="match status" value="1"/>
</dbReference>
<dbReference type="InterPro" id="IPR011576">
    <property type="entry name" value="Pyridox_Oxase_N"/>
</dbReference>
<feature type="coiled-coil region" evidence="1">
    <location>
        <begin position="176"/>
        <end position="207"/>
    </location>
</feature>
<proteinExistence type="predicted"/>
<protein>
    <submittedName>
        <fullName evidence="3">Pyridoxamine 5'-phosphate oxidase</fullName>
    </submittedName>
</protein>
<organism evidence="3 4">
    <name type="scientific">Flagellimonas aquimarina</name>
    <dbReference type="NCBI Taxonomy" id="2201895"/>
    <lineage>
        <taxon>Bacteria</taxon>
        <taxon>Pseudomonadati</taxon>
        <taxon>Bacteroidota</taxon>
        <taxon>Flavobacteriia</taxon>
        <taxon>Flavobacteriales</taxon>
        <taxon>Flavobacteriaceae</taxon>
        <taxon>Flagellimonas</taxon>
    </lineage>
</organism>
<dbReference type="SUPFAM" id="SSF50475">
    <property type="entry name" value="FMN-binding split barrel"/>
    <property type="match status" value="1"/>
</dbReference>
<dbReference type="PANTHER" id="PTHR42815">
    <property type="entry name" value="FAD-BINDING, PUTATIVE (AFU_ORTHOLOGUE AFUA_6G07600)-RELATED"/>
    <property type="match status" value="1"/>
</dbReference>
<dbReference type="OrthoDB" id="9796486at2"/>
<evidence type="ECO:0000256" key="1">
    <source>
        <dbReference type="SAM" id="Coils"/>
    </source>
</evidence>
<dbReference type="AlphaFoldDB" id="A0A316KYH9"/>
<evidence type="ECO:0000259" key="2">
    <source>
        <dbReference type="Pfam" id="PF01243"/>
    </source>
</evidence>
<reference evidence="3 4" key="1">
    <citation type="submission" date="2018-05" db="EMBL/GenBank/DDBJ databases">
        <title>Complete genome sequence of Flagellimonas aquimarina ECD12 isolated from seaweed Ecklonia cava.</title>
        <authorList>
            <person name="Choi S."/>
            <person name="Seong C."/>
        </authorList>
    </citation>
    <scope>NUCLEOTIDE SEQUENCE [LARGE SCALE GENOMIC DNA]</scope>
    <source>
        <strain evidence="3 4">ECD12</strain>
    </source>
</reference>
<dbReference type="Proteomes" id="UP000245762">
    <property type="component" value="Unassembled WGS sequence"/>
</dbReference>
<keyword evidence="1" id="KW-0175">Coiled coil</keyword>
<sequence length="210" mass="24794">MNYAKLAFTDTIKEVQKKEGSRNAYERMEQMILPDGLSFREMSFIKERDSFYIASMGENGFPYIQHRGGPKGFLKFIDVKTLAFLDFTGNKQYITTGNVQTHKKVSLILMDYANRARLKIYAEAEVVSLNERPDLREKLELEDYKYKAERMFVFHIKAFDWNCPQHITPRYTIGEISEMAKEREDYIQNMEQEIRELKQRLENCGPNNTE</sequence>
<dbReference type="Gene3D" id="2.30.110.10">
    <property type="entry name" value="Electron Transport, Fmn-binding Protein, Chain A"/>
    <property type="match status" value="1"/>
</dbReference>
<dbReference type="InterPro" id="IPR012349">
    <property type="entry name" value="Split_barrel_FMN-bd"/>
</dbReference>
<dbReference type="EMBL" id="QGEG01000001">
    <property type="protein sequence ID" value="PWL39317.1"/>
    <property type="molecule type" value="Genomic_DNA"/>
</dbReference>
<feature type="domain" description="Pyridoxamine 5'-phosphate oxidase N-terminal" evidence="2">
    <location>
        <begin position="43"/>
        <end position="129"/>
    </location>
</feature>